<organism evidence="1 2">
    <name type="scientific">Candidatus Falkowbacteria bacterium CG10_big_fil_rev_8_21_14_0_10_43_11</name>
    <dbReference type="NCBI Taxonomy" id="1974568"/>
    <lineage>
        <taxon>Bacteria</taxon>
        <taxon>Candidatus Falkowiibacteriota</taxon>
    </lineage>
</organism>
<evidence type="ECO:0000313" key="2">
    <source>
        <dbReference type="Proteomes" id="UP000229335"/>
    </source>
</evidence>
<dbReference type="Gene3D" id="3.40.50.10740">
    <property type="entry name" value="Class I glutamine amidotransferase-like"/>
    <property type="match status" value="1"/>
</dbReference>
<dbReference type="EMBL" id="PFAS01000074">
    <property type="protein sequence ID" value="PIT93463.1"/>
    <property type="molecule type" value="Genomic_DNA"/>
</dbReference>
<sequence length="106" mass="12054">MIVPPKLKQGDEIRIIAPARSLSLLSEDLIKLAKENFEKQAPSGETAIENIWRCPRRVITSLENSRRQLGLKFRVYVQAGGGKIREWIFKKKKKNAGKPRKTKAAN</sequence>
<name>A0A2M6WL13_9BACT</name>
<dbReference type="Proteomes" id="UP000229335">
    <property type="component" value="Unassembled WGS sequence"/>
</dbReference>
<protein>
    <submittedName>
        <fullName evidence="1">Uncharacterized protein</fullName>
    </submittedName>
</protein>
<reference evidence="2" key="1">
    <citation type="submission" date="2017-09" db="EMBL/GenBank/DDBJ databases">
        <title>Depth-based differentiation of microbial function through sediment-hosted aquifers and enrichment of novel symbionts in the deep terrestrial subsurface.</title>
        <authorList>
            <person name="Probst A.J."/>
            <person name="Ladd B."/>
            <person name="Jarett J.K."/>
            <person name="Geller-Mcgrath D.E."/>
            <person name="Sieber C.M.K."/>
            <person name="Emerson J.B."/>
            <person name="Anantharaman K."/>
            <person name="Thomas B.C."/>
            <person name="Malmstrom R."/>
            <person name="Stieglmeier M."/>
            <person name="Klingl A."/>
            <person name="Woyke T."/>
            <person name="Ryan C.M."/>
            <person name="Banfield J.F."/>
        </authorList>
    </citation>
    <scope>NUCLEOTIDE SEQUENCE [LARGE SCALE GENOMIC DNA]</scope>
</reference>
<dbReference type="InterPro" id="IPR027478">
    <property type="entry name" value="LdcA_N"/>
</dbReference>
<evidence type="ECO:0000313" key="1">
    <source>
        <dbReference type="EMBL" id="PIT93463.1"/>
    </source>
</evidence>
<accession>A0A2M6WL13</accession>
<gene>
    <name evidence="1" type="ORF">COU00_04085</name>
</gene>
<proteinExistence type="predicted"/>
<comment type="caution">
    <text evidence="1">The sequence shown here is derived from an EMBL/GenBank/DDBJ whole genome shotgun (WGS) entry which is preliminary data.</text>
</comment>
<dbReference type="AlphaFoldDB" id="A0A2M6WL13"/>